<evidence type="ECO:0000256" key="6">
    <source>
        <dbReference type="ARBA" id="ARBA00023136"/>
    </source>
</evidence>
<evidence type="ECO:0000256" key="1">
    <source>
        <dbReference type="ARBA" id="ARBA00004651"/>
    </source>
</evidence>
<evidence type="ECO:0000256" key="3">
    <source>
        <dbReference type="ARBA" id="ARBA00022475"/>
    </source>
</evidence>
<organism evidence="10 11">
    <name type="scientific">Polymorphobacter multimanifer</name>
    <dbReference type="NCBI Taxonomy" id="1070431"/>
    <lineage>
        <taxon>Bacteria</taxon>
        <taxon>Pseudomonadati</taxon>
        <taxon>Pseudomonadota</taxon>
        <taxon>Alphaproteobacteria</taxon>
        <taxon>Sphingomonadales</taxon>
        <taxon>Sphingosinicellaceae</taxon>
        <taxon>Polymorphobacter</taxon>
    </lineage>
</organism>
<evidence type="ECO:0000313" key="10">
    <source>
        <dbReference type="EMBL" id="MBB6226605.1"/>
    </source>
</evidence>
<keyword evidence="4 7" id="KW-0812">Transmembrane</keyword>
<feature type="transmembrane region" description="Helical" evidence="7">
    <location>
        <begin position="25"/>
        <end position="45"/>
    </location>
</feature>
<feature type="transmembrane region" description="Helical" evidence="7">
    <location>
        <begin position="407"/>
        <end position="429"/>
    </location>
</feature>
<proteinExistence type="inferred from homology"/>
<dbReference type="Proteomes" id="UP000538147">
    <property type="component" value="Unassembled WGS sequence"/>
</dbReference>
<dbReference type="Pfam" id="PF02687">
    <property type="entry name" value="FtsX"/>
    <property type="match status" value="2"/>
</dbReference>
<dbReference type="InterPro" id="IPR051447">
    <property type="entry name" value="Lipoprotein-release_system"/>
</dbReference>
<feature type="domain" description="MacB-like periplasmic core" evidence="9">
    <location>
        <begin position="26"/>
        <end position="234"/>
    </location>
</feature>
<dbReference type="InterPro" id="IPR025857">
    <property type="entry name" value="MacB_PCD"/>
</dbReference>
<dbReference type="EMBL" id="JACIIV010000004">
    <property type="protein sequence ID" value="MBB6226605.1"/>
    <property type="molecule type" value="Genomic_DNA"/>
</dbReference>
<dbReference type="Pfam" id="PF12704">
    <property type="entry name" value="MacB_PCD"/>
    <property type="match status" value="1"/>
</dbReference>
<name>A0A841L9T8_9SPHN</name>
<feature type="transmembrane region" description="Helical" evidence="7">
    <location>
        <begin position="808"/>
        <end position="828"/>
    </location>
</feature>
<evidence type="ECO:0000256" key="5">
    <source>
        <dbReference type="ARBA" id="ARBA00022989"/>
    </source>
</evidence>
<feature type="transmembrane region" description="Helical" evidence="7">
    <location>
        <begin position="308"/>
        <end position="341"/>
    </location>
</feature>
<feature type="transmembrane region" description="Helical" evidence="7">
    <location>
        <begin position="478"/>
        <end position="504"/>
    </location>
</feature>
<sequence>MRAIDLPPACGWLIGGEWRAHPGRLVVAVLAIAVGVALGFAVHLVNTAALSSFARAVGSVSGTADVQARSISPRGVDEALYPRLARIPGVATVSPVVELSGRLPPREAGMGGQRITVLGIDSLRAMAATPSLLGMPVGNSGRDLALTDGIYLSRAAMVAAGASPGKTVRIVAAGVARDLRVAGVLAGAGEEAMLGVLDIGEAQWRFGQLGRLQRFDIKLDEGADRDTVLARLEATLPAEAEIVRAEDEASRSASLSRAYRVNLGMLAMVALLTGGFLVFSAQSLSVARRGPQFALLRVLGMRPASLRALVLLEGAALGLVGATLGVAAGFGMAAGVLAILGGDLGGGYFRGGSVPLNFDPLAAAGFAALGLAVAVASSWWPAATAARAQPAVALKAGVEAGDPRDRWPAWPGAALLAGGGLAALAPPVFGLPLLGYAAMALLLAGGVVIMPWAARALFGPLRHLRWPLPVELALARLWGAPAAAAVALSGIVASTSLMVAMAVMVTSFRGSVDEWLGQLLPADVYIHVEGTEAGGLPRELQARLAAIPGVRSVAFVRQLPIKLSPDAPAVVLSGQPVRADPAAALPLIGATLPVPTGAVPVWVSEPMAWLNDIEAGDRITLPLVGPVFVAGIWRDYARQFGAVAMDEADFERLTGDTGKTEAAFTLDPGQDAAPVMRAVRAALPEGVREQTIIAEPRVMRVQALAIFDQSFMVTYALEVIAILIGLVGVATAFSAQTLARVREFGVMRHLGVQRAQIGWQLASEGAALGLLGALAGLSLGLVMAQVLIQVINPQSFHWTMETRLPWGLLTGLVTALVVAAAGTAVLAGRRALSGEAVLAVRDDW</sequence>
<dbReference type="InterPro" id="IPR003838">
    <property type="entry name" value="ABC3_permease_C"/>
</dbReference>
<evidence type="ECO:0000259" key="8">
    <source>
        <dbReference type="Pfam" id="PF02687"/>
    </source>
</evidence>
<feature type="domain" description="ABC3 transporter permease C-terminal" evidence="8">
    <location>
        <begin position="719"/>
        <end position="833"/>
    </location>
</feature>
<comment type="similarity">
    <text evidence="2">Belongs to the ABC-4 integral membrane protein family. LolC/E subfamily.</text>
</comment>
<feature type="transmembrane region" description="Helical" evidence="7">
    <location>
        <begin position="715"/>
        <end position="739"/>
    </location>
</feature>
<feature type="domain" description="ABC3 transporter permease C-terminal" evidence="8">
    <location>
        <begin position="265"/>
        <end position="390"/>
    </location>
</feature>
<feature type="transmembrane region" description="Helical" evidence="7">
    <location>
        <begin position="435"/>
        <end position="458"/>
    </location>
</feature>
<accession>A0A841L9T8</accession>
<protein>
    <submittedName>
        <fullName evidence="10">Putative ABC transport system permease protein</fullName>
    </submittedName>
</protein>
<dbReference type="GO" id="GO:0044874">
    <property type="term" value="P:lipoprotein localization to outer membrane"/>
    <property type="evidence" value="ECO:0007669"/>
    <property type="project" value="TreeGrafter"/>
</dbReference>
<dbReference type="AlphaFoldDB" id="A0A841L9T8"/>
<feature type="transmembrane region" description="Helical" evidence="7">
    <location>
        <begin position="361"/>
        <end position="386"/>
    </location>
</feature>
<dbReference type="RefSeq" id="WP_184195594.1">
    <property type="nucleotide sequence ID" value="NZ_JACIIV010000004.1"/>
</dbReference>
<keyword evidence="11" id="KW-1185">Reference proteome</keyword>
<evidence type="ECO:0000256" key="4">
    <source>
        <dbReference type="ARBA" id="ARBA00022692"/>
    </source>
</evidence>
<feature type="transmembrane region" description="Helical" evidence="7">
    <location>
        <begin position="766"/>
        <end position="788"/>
    </location>
</feature>
<evidence type="ECO:0000256" key="2">
    <source>
        <dbReference type="ARBA" id="ARBA00005236"/>
    </source>
</evidence>
<gene>
    <name evidence="10" type="ORF">FHS79_000762</name>
</gene>
<evidence type="ECO:0000313" key="11">
    <source>
        <dbReference type="Proteomes" id="UP000538147"/>
    </source>
</evidence>
<evidence type="ECO:0000256" key="7">
    <source>
        <dbReference type="SAM" id="Phobius"/>
    </source>
</evidence>
<comment type="caution">
    <text evidence="10">The sequence shown here is derived from an EMBL/GenBank/DDBJ whole genome shotgun (WGS) entry which is preliminary data.</text>
</comment>
<keyword evidence="6 7" id="KW-0472">Membrane</keyword>
<dbReference type="GO" id="GO:0098797">
    <property type="term" value="C:plasma membrane protein complex"/>
    <property type="evidence" value="ECO:0007669"/>
    <property type="project" value="TreeGrafter"/>
</dbReference>
<comment type="subcellular location">
    <subcellularLocation>
        <location evidence="1">Cell membrane</location>
        <topology evidence="1">Multi-pass membrane protein</topology>
    </subcellularLocation>
</comment>
<reference evidence="10 11" key="1">
    <citation type="submission" date="2020-08" db="EMBL/GenBank/DDBJ databases">
        <title>Genomic Encyclopedia of Type Strains, Phase IV (KMG-IV): sequencing the most valuable type-strain genomes for metagenomic binning, comparative biology and taxonomic classification.</title>
        <authorList>
            <person name="Goeker M."/>
        </authorList>
    </citation>
    <scope>NUCLEOTIDE SEQUENCE [LARGE SCALE GENOMIC DNA]</scope>
    <source>
        <strain evidence="10 11">DSM 102189</strain>
    </source>
</reference>
<keyword evidence="3" id="KW-1003">Cell membrane</keyword>
<dbReference type="PANTHER" id="PTHR30489">
    <property type="entry name" value="LIPOPROTEIN-RELEASING SYSTEM TRANSMEMBRANE PROTEIN LOLE"/>
    <property type="match status" value="1"/>
</dbReference>
<feature type="transmembrane region" description="Helical" evidence="7">
    <location>
        <begin position="263"/>
        <end position="287"/>
    </location>
</feature>
<evidence type="ECO:0000259" key="9">
    <source>
        <dbReference type="Pfam" id="PF12704"/>
    </source>
</evidence>
<keyword evidence="5 7" id="KW-1133">Transmembrane helix</keyword>
<dbReference type="PANTHER" id="PTHR30489:SF0">
    <property type="entry name" value="LIPOPROTEIN-RELEASING SYSTEM TRANSMEMBRANE PROTEIN LOLE"/>
    <property type="match status" value="1"/>
</dbReference>